<evidence type="ECO:0000313" key="3">
    <source>
        <dbReference type="Proteomes" id="UP001499852"/>
    </source>
</evidence>
<protein>
    <submittedName>
        <fullName evidence="2">[alpha-L-fucopyranosyl-(1-&gt;3)-alpha-L-rhamnopyran osyl-(1-&gt;3)-2-O-methyl-alpha-L-rhamnopyranosyl] dimycocerosyl phenol-phthiocerol 2'''-O-methyltransferase</fullName>
    </submittedName>
</protein>
<evidence type="ECO:0000313" key="2">
    <source>
        <dbReference type="EMBL" id="GAA5147401.1"/>
    </source>
</evidence>
<dbReference type="Proteomes" id="UP001499852">
    <property type="component" value="Unassembled WGS sequence"/>
</dbReference>
<dbReference type="RefSeq" id="WP_345738376.1">
    <property type="nucleotide sequence ID" value="NZ_BAABIA010000010.1"/>
</dbReference>
<comment type="caution">
    <text evidence="2">The sequence shown here is derived from an EMBL/GenBank/DDBJ whole genome shotgun (WGS) entry which is preliminary data.</text>
</comment>
<organism evidence="2 3">
    <name type="scientific">Prosthecobacter algae</name>
    <dbReference type="NCBI Taxonomy" id="1144682"/>
    <lineage>
        <taxon>Bacteria</taxon>
        <taxon>Pseudomonadati</taxon>
        <taxon>Verrucomicrobiota</taxon>
        <taxon>Verrucomicrobiia</taxon>
        <taxon>Verrucomicrobiales</taxon>
        <taxon>Verrucomicrobiaceae</taxon>
        <taxon>Prosthecobacter</taxon>
    </lineage>
</organism>
<dbReference type="PANTHER" id="PTHR36973:SF4">
    <property type="entry name" value="NODULATION PROTEIN"/>
    <property type="match status" value="1"/>
</dbReference>
<dbReference type="InterPro" id="IPR029063">
    <property type="entry name" value="SAM-dependent_MTases_sf"/>
</dbReference>
<dbReference type="EMBL" id="BAABIA010000010">
    <property type="protein sequence ID" value="GAA5147401.1"/>
    <property type="molecule type" value="Genomic_DNA"/>
</dbReference>
<accession>A0ABP9PJ07</accession>
<gene>
    <name evidence="2" type="ORF">GCM10023213_41990</name>
</gene>
<dbReference type="Gene3D" id="3.40.50.150">
    <property type="entry name" value="Vaccinia Virus protein VP39"/>
    <property type="match status" value="1"/>
</dbReference>
<dbReference type="InterPro" id="IPR053188">
    <property type="entry name" value="FkbM_Methyltransferase"/>
</dbReference>
<dbReference type="InterPro" id="IPR006342">
    <property type="entry name" value="FkbM_mtfrase"/>
</dbReference>
<dbReference type="PANTHER" id="PTHR36973">
    <property type="entry name" value="SLL1456 PROTEIN-RELATED"/>
    <property type="match status" value="1"/>
</dbReference>
<sequence>MKSLLRKILEVFFAKFGYSLAPTKKWEEYQKIYLRDKIGGPSAKHLARLLETYPVDCVFDVGANDGGFAEMLRNEVGYKGWIISFEPLKEVAEVLAKKAERDPKWEVMTDALGRETGEKEFHQMAGDVFSSFYLPDPDQPTKYTDSNRVLRTLPVQVETINNLWPQIKQRLGVKMLLLKMDTQGFDAEVFAGASACLDDIPIVMSEISCIRLYKQALTFQEALASYAASGYVPSLLNSISFDDRQAAIEMDALLVRKKLD</sequence>
<reference evidence="3" key="1">
    <citation type="journal article" date="2019" name="Int. J. Syst. Evol. Microbiol.">
        <title>The Global Catalogue of Microorganisms (GCM) 10K type strain sequencing project: providing services to taxonomists for standard genome sequencing and annotation.</title>
        <authorList>
            <consortium name="The Broad Institute Genomics Platform"/>
            <consortium name="The Broad Institute Genome Sequencing Center for Infectious Disease"/>
            <person name="Wu L."/>
            <person name="Ma J."/>
        </authorList>
    </citation>
    <scope>NUCLEOTIDE SEQUENCE [LARGE SCALE GENOMIC DNA]</scope>
    <source>
        <strain evidence="3">JCM 18053</strain>
    </source>
</reference>
<evidence type="ECO:0000259" key="1">
    <source>
        <dbReference type="Pfam" id="PF05050"/>
    </source>
</evidence>
<feature type="domain" description="Methyltransferase FkbM" evidence="1">
    <location>
        <begin position="60"/>
        <end position="223"/>
    </location>
</feature>
<name>A0ABP9PJ07_9BACT</name>
<keyword evidence="3" id="KW-1185">Reference proteome</keyword>
<dbReference type="Pfam" id="PF05050">
    <property type="entry name" value="Methyltransf_21"/>
    <property type="match status" value="1"/>
</dbReference>
<dbReference type="SUPFAM" id="SSF53335">
    <property type="entry name" value="S-adenosyl-L-methionine-dependent methyltransferases"/>
    <property type="match status" value="1"/>
</dbReference>
<proteinExistence type="predicted"/>
<dbReference type="NCBIfam" id="TIGR01444">
    <property type="entry name" value="fkbM_fam"/>
    <property type="match status" value="1"/>
</dbReference>